<proteinExistence type="predicted"/>
<dbReference type="EMBL" id="AKCV02000020">
    <property type="protein sequence ID" value="TMS57742.1"/>
    <property type="molecule type" value="Genomic_DNA"/>
</dbReference>
<protein>
    <submittedName>
        <fullName evidence="1">YihY/virulence factor BrkB family protein</fullName>
    </submittedName>
</protein>
<reference evidence="1" key="1">
    <citation type="submission" date="2019-05" db="EMBL/GenBank/DDBJ databases">
        <title>Revised genome assembly of Burkholderiaceae (previously Ralstonia) sp. PBA.</title>
        <authorList>
            <person name="Gan H.M."/>
        </authorList>
    </citation>
    <scope>NUCLEOTIDE SEQUENCE</scope>
    <source>
        <strain evidence="1">PBA</strain>
    </source>
</reference>
<keyword evidence="2" id="KW-1185">Reference proteome</keyword>
<sequence>MPHGLRDRLASLLSAALPDGGTLPRLRSTLWGAMRGWTEHQAASRGAALSFYTLLSLAPILVLVISIAGLFFGAEAARGELFAQISGLIGDTGAAAVQGVLAATQRTDGGVFATLVAVGMLVVGATTVFAELKSSLDAIWETREQVTNGIWAYLRKRVLSFGLVLVLAFLLLVSLAVNAALAVLQHYWSQLWTESSFGMAAEIFSTLLSFGTVTLLFAVIFRMLPPVRVTWRDVLPGAIITTLLFQIGKRLIGLYLGNSAVASSYGAAGSVVALMMWVYYSAQIFFFGAELTRQYALQFGSLRTAGEAATSRSGSD</sequence>
<name>A0ACD3SNU7_9BURK</name>
<comment type="caution">
    <text evidence="1">The sequence shown here is derived from an EMBL/GenBank/DDBJ whole genome shotgun (WGS) entry which is preliminary data.</text>
</comment>
<accession>A0ACD3SNU7</accession>
<dbReference type="Proteomes" id="UP000004277">
    <property type="component" value="Unassembled WGS sequence"/>
</dbReference>
<gene>
    <name evidence="1" type="ORF">MW7_011300</name>
</gene>
<evidence type="ECO:0000313" key="1">
    <source>
        <dbReference type="EMBL" id="TMS57742.1"/>
    </source>
</evidence>
<organism evidence="1 2">
    <name type="scientific">Imbroritus primus</name>
    <dbReference type="NCBI Taxonomy" id="3058603"/>
    <lineage>
        <taxon>Bacteria</taxon>
        <taxon>Pseudomonadati</taxon>
        <taxon>Pseudomonadota</taxon>
        <taxon>Betaproteobacteria</taxon>
        <taxon>Burkholderiales</taxon>
        <taxon>Burkholderiaceae</taxon>
        <taxon>Imbroritus</taxon>
    </lineage>
</organism>
<evidence type="ECO:0000313" key="2">
    <source>
        <dbReference type="Proteomes" id="UP000004277"/>
    </source>
</evidence>